<comment type="caution">
    <text evidence="1">The sequence shown here is derived from an EMBL/GenBank/DDBJ whole genome shotgun (WGS) entry which is preliminary data.</text>
</comment>
<dbReference type="Proteomes" id="UP001152592">
    <property type="component" value="Unassembled WGS sequence"/>
</dbReference>
<accession>A0A9W4JW80</accession>
<sequence length="224" mass="25625">MLHRPFIRSIASMEALQDSQSPKHLHLQSATYSAIRITYIIRSFERFYNLTRLSPLTVTTLAMSSLIYLFNASTQDPSLVQRAKNLFEINIHALRHMNATTKSCDRIIRILQSIARSRDIQTSFDYNDVVGHGHHVENDQRIESNAAHHEWTVEPQTNDSQVPFIPDLSTTETGIPSSVDLFDWFELPLNDQLMDDGGFFDTLCAQSDWQYPCLEDLGTTTSFE</sequence>
<dbReference type="OrthoDB" id="1272441at2759"/>
<gene>
    <name evidence="1" type="ORF">PSALAMII_LOCUS9472</name>
</gene>
<protein>
    <submittedName>
        <fullName evidence="1">Uncharacterized protein</fullName>
    </submittedName>
</protein>
<evidence type="ECO:0000313" key="1">
    <source>
        <dbReference type="EMBL" id="CAG8418432.1"/>
    </source>
</evidence>
<reference evidence="1" key="1">
    <citation type="submission" date="2021-07" db="EMBL/GenBank/DDBJ databases">
        <authorList>
            <person name="Branca A.L. A."/>
        </authorList>
    </citation>
    <scope>NUCLEOTIDE SEQUENCE</scope>
</reference>
<organism evidence="1 2">
    <name type="scientific">Penicillium salamii</name>
    <dbReference type="NCBI Taxonomy" id="1612424"/>
    <lineage>
        <taxon>Eukaryota</taxon>
        <taxon>Fungi</taxon>
        <taxon>Dikarya</taxon>
        <taxon>Ascomycota</taxon>
        <taxon>Pezizomycotina</taxon>
        <taxon>Eurotiomycetes</taxon>
        <taxon>Eurotiomycetidae</taxon>
        <taxon>Eurotiales</taxon>
        <taxon>Aspergillaceae</taxon>
        <taxon>Penicillium</taxon>
    </lineage>
</organism>
<name>A0A9W4JW80_9EURO</name>
<dbReference type="EMBL" id="CAJVPD010000278">
    <property type="protein sequence ID" value="CAG8418432.1"/>
    <property type="molecule type" value="Genomic_DNA"/>
</dbReference>
<evidence type="ECO:0000313" key="2">
    <source>
        <dbReference type="Proteomes" id="UP001152592"/>
    </source>
</evidence>
<dbReference type="AlphaFoldDB" id="A0A9W4JW80"/>
<proteinExistence type="predicted"/>
<dbReference type="CDD" id="cd12148">
    <property type="entry name" value="fungal_TF_MHR"/>
    <property type="match status" value="1"/>
</dbReference>